<evidence type="ECO:0000259" key="2">
    <source>
        <dbReference type="Pfam" id="PF24750"/>
    </source>
</evidence>
<evidence type="ECO:0008006" key="5">
    <source>
        <dbReference type="Google" id="ProtNLM"/>
    </source>
</evidence>
<dbReference type="EMBL" id="CAMGYJ010000008">
    <property type="protein sequence ID" value="CAI0468995.1"/>
    <property type="molecule type" value="Genomic_DNA"/>
</dbReference>
<accession>A0AAV0PDX0</accession>
<protein>
    <recommendedName>
        <fullName evidence="5">F-box domain-containing protein</fullName>
    </recommendedName>
</protein>
<dbReference type="PANTHER" id="PTHR35546">
    <property type="entry name" value="F-BOX PROTEIN INTERACTION DOMAIN PROTEIN-RELATED"/>
    <property type="match status" value="1"/>
</dbReference>
<dbReference type="Proteomes" id="UP001154282">
    <property type="component" value="Unassembled WGS sequence"/>
</dbReference>
<feature type="domain" description="F-box protein At3g26010-like beta-propeller" evidence="2">
    <location>
        <begin position="167"/>
        <end position="285"/>
    </location>
</feature>
<dbReference type="InterPro" id="IPR036047">
    <property type="entry name" value="F-box-like_dom_sf"/>
</dbReference>
<evidence type="ECO:0000313" key="3">
    <source>
        <dbReference type="EMBL" id="CAI0468995.1"/>
    </source>
</evidence>
<feature type="domain" description="F-box" evidence="1">
    <location>
        <begin position="59"/>
        <end position="99"/>
    </location>
</feature>
<dbReference type="Pfam" id="PF00646">
    <property type="entry name" value="F-box"/>
    <property type="match status" value="1"/>
</dbReference>
<dbReference type="Pfam" id="PF24750">
    <property type="entry name" value="b-prop_At3g26010-like"/>
    <property type="match status" value="1"/>
</dbReference>
<sequence>MCPGGGMIMRRCGMQSGLDMKKTDSKARPGHVKGGLYISSLFPTPKPSRLPASAMASPFSKLTDDLLLGVLIRLRYCRSACRCKTVCKRWNSIISHPYFSRRFVAHNKHRSAAGERPPPHLLNHSLERRIISFLPMPAPFQLYFLVLDCFKDLLLLGFPISPSVELARTFIVCNPFTKQWVALPLAPHRTVTPPHDIFPWTASLVCDPCVSARLDSGDEEAFTHHFEYRFRVVLMHKSESASSKLDVFCSESGEWTAVNLDLRGRLKPDRSLVSVNGKLYWRNRAGQVIGWNPFSLEVEVEESLPPGVSDPDQSELSFCTSQDALYMFRRSGDVLGVFSRHGGQGWRAEYQVQPGRDRLGTGAHSLNNI</sequence>
<dbReference type="SUPFAM" id="SSF81383">
    <property type="entry name" value="F-box domain"/>
    <property type="match status" value="1"/>
</dbReference>
<evidence type="ECO:0000313" key="4">
    <source>
        <dbReference type="Proteomes" id="UP001154282"/>
    </source>
</evidence>
<gene>
    <name evidence="3" type="ORF">LITE_LOCUS38015</name>
</gene>
<reference evidence="3" key="1">
    <citation type="submission" date="2022-08" db="EMBL/GenBank/DDBJ databases">
        <authorList>
            <person name="Gutierrez-Valencia J."/>
        </authorList>
    </citation>
    <scope>NUCLEOTIDE SEQUENCE</scope>
</reference>
<comment type="caution">
    <text evidence="3">The sequence shown here is derived from an EMBL/GenBank/DDBJ whole genome shotgun (WGS) entry which is preliminary data.</text>
</comment>
<dbReference type="InterPro" id="IPR056592">
    <property type="entry name" value="Beta-prop_At3g26010-like"/>
</dbReference>
<dbReference type="PANTHER" id="PTHR35546:SF130">
    <property type="entry name" value="EXPRESSED PROTEIN"/>
    <property type="match status" value="1"/>
</dbReference>
<proteinExistence type="predicted"/>
<name>A0AAV0PDX0_9ROSI</name>
<evidence type="ECO:0000259" key="1">
    <source>
        <dbReference type="Pfam" id="PF00646"/>
    </source>
</evidence>
<keyword evidence="4" id="KW-1185">Reference proteome</keyword>
<dbReference type="InterPro" id="IPR001810">
    <property type="entry name" value="F-box_dom"/>
</dbReference>
<dbReference type="InterPro" id="IPR055290">
    <property type="entry name" value="At3g26010-like"/>
</dbReference>
<dbReference type="AlphaFoldDB" id="A0AAV0PDX0"/>
<organism evidence="3 4">
    <name type="scientific">Linum tenue</name>
    <dbReference type="NCBI Taxonomy" id="586396"/>
    <lineage>
        <taxon>Eukaryota</taxon>
        <taxon>Viridiplantae</taxon>
        <taxon>Streptophyta</taxon>
        <taxon>Embryophyta</taxon>
        <taxon>Tracheophyta</taxon>
        <taxon>Spermatophyta</taxon>
        <taxon>Magnoliopsida</taxon>
        <taxon>eudicotyledons</taxon>
        <taxon>Gunneridae</taxon>
        <taxon>Pentapetalae</taxon>
        <taxon>rosids</taxon>
        <taxon>fabids</taxon>
        <taxon>Malpighiales</taxon>
        <taxon>Linaceae</taxon>
        <taxon>Linum</taxon>
    </lineage>
</organism>
<dbReference type="Gene3D" id="1.20.1280.50">
    <property type="match status" value="1"/>
</dbReference>